<dbReference type="EMBL" id="BGPR01000278">
    <property type="protein sequence ID" value="GBM09934.1"/>
    <property type="molecule type" value="Genomic_DNA"/>
</dbReference>
<dbReference type="GO" id="GO:0007264">
    <property type="term" value="P:small GTPase-mediated signal transduction"/>
    <property type="evidence" value="ECO:0007669"/>
    <property type="project" value="InterPro"/>
</dbReference>
<reference evidence="3 4" key="1">
    <citation type="journal article" date="2019" name="Sci. Rep.">
        <title>Orb-weaving spider Araneus ventricosus genome elucidates the spidroin gene catalogue.</title>
        <authorList>
            <person name="Kono N."/>
            <person name="Nakamura H."/>
            <person name="Ohtoshi R."/>
            <person name="Moran D.A.P."/>
            <person name="Shinohara A."/>
            <person name="Yoshida Y."/>
            <person name="Fujiwara M."/>
            <person name="Mori M."/>
            <person name="Tomita M."/>
            <person name="Arakawa K."/>
        </authorList>
    </citation>
    <scope>NUCLEOTIDE SEQUENCE [LARGE SCALE GENOMIC DNA]</scope>
</reference>
<dbReference type="Pfam" id="PF00071">
    <property type="entry name" value="Ras"/>
    <property type="match status" value="1"/>
</dbReference>
<dbReference type="OrthoDB" id="25896at2759"/>
<dbReference type="GO" id="GO:0001667">
    <property type="term" value="P:ameboidal-type cell migration"/>
    <property type="evidence" value="ECO:0007669"/>
    <property type="project" value="UniProtKB-ARBA"/>
</dbReference>
<dbReference type="GO" id="GO:0035099">
    <property type="term" value="P:hemocyte migration"/>
    <property type="evidence" value="ECO:0007669"/>
    <property type="project" value="UniProtKB-ARBA"/>
</dbReference>
<sequence>MTSEFKHEAYQNLHVEQEVVNVFVAGEEPSGKCSLIKRFANREIQKTTSKLKCVVKCLYTLTSSAVVLRIWYVHNLYGAMDSIKEICNHQKSVILFCYSSSYIDTLASLLVQWIPEIKEQIGTSVPALLVENENNLKISEPEDWVSEAKHFVSTEDEHFVMQRFLLNGFLRCSLNDIESVERVFHAAVTFAS</sequence>
<dbReference type="GO" id="GO:0035006">
    <property type="term" value="P:melanization defense response"/>
    <property type="evidence" value="ECO:0007669"/>
    <property type="project" value="UniProtKB-ARBA"/>
</dbReference>
<evidence type="ECO:0000256" key="1">
    <source>
        <dbReference type="ARBA" id="ARBA00022741"/>
    </source>
</evidence>
<evidence type="ECO:0000313" key="3">
    <source>
        <dbReference type="EMBL" id="GBM09934.1"/>
    </source>
</evidence>
<dbReference type="AlphaFoldDB" id="A0A4Y2D1S4"/>
<keyword evidence="1" id="KW-0547">Nucleotide-binding</keyword>
<dbReference type="Proteomes" id="UP000499080">
    <property type="component" value="Unassembled WGS sequence"/>
</dbReference>
<keyword evidence="2" id="KW-0342">GTP-binding</keyword>
<evidence type="ECO:0000313" key="4">
    <source>
        <dbReference type="Proteomes" id="UP000499080"/>
    </source>
</evidence>
<protein>
    <submittedName>
        <fullName evidence="3">Uncharacterized protein</fullName>
    </submittedName>
</protein>
<dbReference type="PANTHER" id="PTHR24072">
    <property type="entry name" value="RHO FAMILY GTPASE"/>
    <property type="match status" value="1"/>
</dbReference>
<dbReference type="GO" id="GO:0003924">
    <property type="term" value="F:GTPase activity"/>
    <property type="evidence" value="ECO:0007669"/>
    <property type="project" value="InterPro"/>
</dbReference>
<dbReference type="PRINTS" id="PR00449">
    <property type="entry name" value="RASTRNSFRMNG"/>
</dbReference>
<proteinExistence type="predicted"/>
<dbReference type="InterPro" id="IPR001806">
    <property type="entry name" value="Small_GTPase"/>
</dbReference>
<dbReference type="GO" id="GO:0003006">
    <property type="term" value="P:developmental process involved in reproduction"/>
    <property type="evidence" value="ECO:0007669"/>
    <property type="project" value="UniProtKB-ARBA"/>
</dbReference>
<keyword evidence="4" id="KW-1185">Reference proteome</keyword>
<name>A0A4Y2D1S4_ARAVE</name>
<evidence type="ECO:0000256" key="2">
    <source>
        <dbReference type="ARBA" id="ARBA00023134"/>
    </source>
</evidence>
<organism evidence="3 4">
    <name type="scientific">Araneus ventricosus</name>
    <name type="common">Orbweaver spider</name>
    <name type="synonym">Epeira ventricosa</name>
    <dbReference type="NCBI Taxonomy" id="182803"/>
    <lineage>
        <taxon>Eukaryota</taxon>
        <taxon>Metazoa</taxon>
        <taxon>Ecdysozoa</taxon>
        <taxon>Arthropoda</taxon>
        <taxon>Chelicerata</taxon>
        <taxon>Arachnida</taxon>
        <taxon>Araneae</taxon>
        <taxon>Araneomorphae</taxon>
        <taxon>Entelegynae</taxon>
        <taxon>Araneoidea</taxon>
        <taxon>Araneidae</taxon>
        <taxon>Araneus</taxon>
    </lineage>
</organism>
<dbReference type="Gene3D" id="3.40.50.300">
    <property type="entry name" value="P-loop containing nucleotide triphosphate hydrolases"/>
    <property type="match status" value="1"/>
</dbReference>
<gene>
    <name evidence="3" type="ORF">AVEN_86817_1</name>
</gene>
<accession>A0A4Y2D1S4</accession>
<dbReference type="SUPFAM" id="SSF52540">
    <property type="entry name" value="P-loop containing nucleoside triphosphate hydrolases"/>
    <property type="match status" value="1"/>
</dbReference>
<dbReference type="GO" id="GO:0005525">
    <property type="term" value="F:GTP binding"/>
    <property type="evidence" value="ECO:0007669"/>
    <property type="project" value="UniProtKB-KW"/>
</dbReference>
<dbReference type="InterPro" id="IPR003578">
    <property type="entry name" value="Small_GTPase_Rho"/>
</dbReference>
<comment type="caution">
    <text evidence="3">The sequence shown here is derived from an EMBL/GenBank/DDBJ whole genome shotgun (WGS) entry which is preliminary data.</text>
</comment>
<dbReference type="GO" id="GO:0022412">
    <property type="term" value="P:cellular process involved in reproduction in multicellular organism"/>
    <property type="evidence" value="ECO:0007669"/>
    <property type="project" value="UniProtKB-ARBA"/>
</dbReference>
<dbReference type="InterPro" id="IPR027417">
    <property type="entry name" value="P-loop_NTPase"/>
</dbReference>